<dbReference type="AlphaFoldDB" id="A0AAV2S202"/>
<accession>A0AAV2S202</accession>
<gene>
    <name evidence="2" type="ORF">MNOR_LOCUS30808</name>
</gene>
<feature type="compositionally biased region" description="Low complexity" evidence="1">
    <location>
        <begin position="1"/>
        <end position="16"/>
    </location>
</feature>
<organism evidence="2 3">
    <name type="scientific">Meganyctiphanes norvegica</name>
    <name type="common">Northern krill</name>
    <name type="synonym">Thysanopoda norvegica</name>
    <dbReference type="NCBI Taxonomy" id="48144"/>
    <lineage>
        <taxon>Eukaryota</taxon>
        <taxon>Metazoa</taxon>
        <taxon>Ecdysozoa</taxon>
        <taxon>Arthropoda</taxon>
        <taxon>Crustacea</taxon>
        <taxon>Multicrustacea</taxon>
        <taxon>Malacostraca</taxon>
        <taxon>Eumalacostraca</taxon>
        <taxon>Eucarida</taxon>
        <taxon>Euphausiacea</taxon>
        <taxon>Euphausiidae</taxon>
        <taxon>Meganyctiphanes</taxon>
    </lineage>
</organism>
<evidence type="ECO:0000313" key="3">
    <source>
        <dbReference type="Proteomes" id="UP001497623"/>
    </source>
</evidence>
<keyword evidence="3" id="KW-1185">Reference proteome</keyword>
<sequence length="315" mass="33089">MASNTSDSSSSGSSNGEDVYRNPVEQAVRSTIDTAAFYGSPSKNLRDRKQQEKVPPPPQSSQSSSGLSVIDDTDDDKTYHPSGGEAEEETPRVGSRRGSLPGLLGARKTLFKRTYKNAAAGKSGSPDMFGTSSNDSDVRPSTSRGAGIARGGRGSRRPRAAGRSRIMFGTSSTDSESGTVQPDVRPGSSRGAGRARGPRGGRGSRGGRAAGRPRGSRGGRGGVRPHMMSPDTSPDDPAPLQHAASQTDDISVPSTSRPQPPTKINKGPGRKHVSDPDAWKKNMAKRGRAEGRSYTSSTSGREYEAAKSRTSMQVS</sequence>
<feature type="region of interest" description="Disordered" evidence="1">
    <location>
        <begin position="1"/>
        <end position="105"/>
    </location>
</feature>
<protein>
    <submittedName>
        <fullName evidence="2">Uncharacterized protein</fullName>
    </submittedName>
</protein>
<feature type="compositionally biased region" description="Polar residues" evidence="1">
    <location>
        <begin position="243"/>
        <end position="257"/>
    </location>
</feature>
<feature type="compositionally biased region" description="Gly residues" evidence="1">
    <location>
        <begin position="198"/>
        <end position="209"/>
    </location>
</feature>
<evidence type="ECO:0000313" key="2">
    <source>
        <dbReference type="EMBL" id="CAL4151631.1"/>
    </source>
</evidence>
<dbReference type="Proteomes" id="UP001497623">
    <property type="component" value="Unassembled WGS sequence"/>
</dbReference>
<dbReference type="EMBL" id="CAXKWB010038424">
    <property type="protein sequence ID" value="CAL4151631.1"/>
    <property type="molecule type" value="Genomic_DNA"/>
</dbReference>
<feature type="compositionally biased region" description="Basic residues" evidence="1">
    <location>
        <begin position="153"/>
        <end position="162"/>
    </location>
</feature>
<name>A0AAV2S202_MEGNR</name>
<feature type="compositionally biased region" description="Low complexity" evidence="1">
    <location>
        <begin position="92"/>
        <end position="105"/>
    </location>
</feature>
<evidence type="ECO:0000256" key="1">
    <source>
        <dbReference type="SAM" id="MobiDB-lite"/>
    </source>
</evidence>
<feature type="region of interest" description="Disordered" evidence="1">
    <location>
        <begin position="117"/>
        <end position="315"/>
    </location>
</feature>
<feature type="compositionally biased region" description="Polar residues" evidence="1">
    <location>
        <begin position="169"/>
        <end position="180"/>
    </location>
</feature>
<comment type="caution">
    <text evidence="2">The sequence shown here is derived from an EMBL/GenBank/DDBJ whole genome shotgun (WGS) entry which is preliminary data.</text>
</comment>
<reference evidence="2 3" key="1">
    <citation type="submission" date="2024-05" db="EMBL/GenBank/DDBJ databases">
        <authorList>
            <person name="Wallberg A."/>
        </authorList>
    </citation>
    <scope>NUCLEOTIDE SEQUENCE [LARGE SCALE GENOMIC DNA]</scope>
</reference>
<proteinExistence type="predicted"/>